<dbReference type="Proteomes" id="UP001060215">
    <property type="component" value="Chromosome 13"/>
</dbReference>
<gene>
    <name evidence="1" type="ORF">LOK49_LG12G02004</name>
</gene>
<proteinExistence type="predicted"/>
<evidence type="ECO:0000313" key="1">
    <source>
        <dbReference type="EMBL" id="KAI7991261.1"/>
    </source>
</evidence>
<dbReference type="EMBL" id="CM045770">
    <property type="protein sequence ID" value="KAI7991261.1"/>
    <property type="molecule type" value="Genomic_DNA"/>
</dbReference>
<keyword evidence="2" id="KW-1185">Reference proteome</keyword>
<accession>A0ACC0FTK7</accession>
<name>A0ACC0FTK7_9ERIC</name>
<reference evidence="1 2" key="1">
    <citation type="journal article" date="2022" name="Plant J.">
        <title>Chromosome-level genome of Camellia lanceoleosa provides a valuable resource for understanding genome evolution and self-incompatibility.</title>
        <authorList>
            <person name="Gong W."/>
            <person name="Xiao S."/>
            <person name="Wang L."/>
            <person name="Liao Z."/>
            <person name="Chang Y."/>
            <person name="Mo W."/>
            <person name="Hu G."/>
            <person name="Li W."/>
            <person name="Zhao G."/>
            <person name="Zhu H."/>
            <person name="Hu X."/>
            <person name="Ji K."/>
            <person name="Xiang X."/>
            <person name="Song Q."/>
            <person name="Yuan D."/>
            <person name="Jin S."/>
            <person name="Zhang L."/>
        </authorList>
    </citation>
    <scope>NUCLEOTIDE SEQUENCE [LARGE SCALE GENOMIC DNA]</scope>
    <source>
        <strain evidence="1">SQ_2022a</strain>
    </source>
</reference>
<protein>
    <submittedName>
        <fullName evidence="1">Lectin</fullName>
    </submittedName>
</protein>
<comment type="caution">
    <text evidence="1">The sequence shown here is derived from an EMBL/GenBank/DDBJ whole genome shotgun (WGS) entry which is preliminary data.</text>
</comment>
<organism evidence="1 2">
    <name type="scientific">Camellia lanceoleosa</name>
    <dbReference type="NCBI Taxonomy" id="1840588"/>
    <lineage>
        <taxon>Eukaryota</taxon>
        <taxon>Viridiplantae</taxon>
        <taxon>Streptophyta</taxon>
        <taxon>Embryophyta</taxon>
        <taxon>Tracheophyta</taxon>
        <taxon>Spermatophyta</taxon>
        <taxon>Magnoliopsida</taxon>
        <taxon>eudicotyledons</taxon>
        <taxon>Gunneridae</taxon>
        <taxon>Pentapetalae</taxon>
        <taxon>asterids</taxon>
        <taxon>Ericales</taxon>
        <taxon>Theaceae</taxon>
        <taxon>Camellia</taxon>
    </lineage>
</organism>
<sequence>MAVCNSCNPTLRSHTFLCSFFFFYFVITLYYFTPHANALSFDLTNVNQMLENVTIIGDAIFSNDGIQITPNEVWKVGRATYKDEFHLGDKASGTLTDFNTSFLFAIDSEGSSKFADGFTFFLISHDSPSNLTKAGYLGLPKEPPSQNQFVAVEFDTYPNEWDPPETHVGININSLTSSATATWYNNITYGKDNKAWISYDSSSKNLSVVFTGYTNNTSVESVLSYPIDLRNYLPEWVTIGVSAGTGIYSEKHIIKSWSFNSSPNLSPSLRNKKPLVVGLTVGSFGLVCGLASFVFVLWMKRKDEEVASNMSMDNDFELTFSVDVAYVLRALCLDLFIASPWTLF</sequence>
<evidence type="ECO:0000313" key="2">
    <source>
        <dbReference type="Proteomes" id="UP001060215"/>
    </source>
</evidence>